<proteinExistence type="inferred from homology"/>
<gene>
    <name evidence="8" type="ORF">JNB71_08030</name>
</gene>
<evidence type="ECO:0000256" key="4">
    <source>
        <dbReference type="ARBA" id="ARBA00022475"/>
    </source>
</evidence>
<evidence type="ECO:0000256" key="1">
    <source>
        <dbReference type="ARBA" id="ARBA00004167"/>
    </source>
</evidence>
<evidence type="ECO:0000256" key="2">
    <source>
        <dbReference type="ARBA" id="ARBA00010270"/>
    </source>
</evidence>
<protein>
    <recommendedName>
        <fullName evidence="3">Lectin-like protein BA14k</fullName>
    </recommendedName>
</protein>
<keyword evidence="9" id="KW-1185">Reference proteome</keyword>
<keyword evidence="4" id="KW-1003">Cell membrane</keyword>
<evidence type="ECO:0000313" key="9">
    <source>
        <dbReference type="Proteomes" id="UP000757604"/>
    </source>
</evidence>
<evidence type="ECO:0000256" key="3">
    <source>
        <dbReference type="ARBA" id="ARBA00020552"/>
    </source>
</evidence>
<evidence type="ECO:0000256" key="7">
    <source>
        <dbReference type="SAM" id="SignalP"/>
    </source>
</evidence>
<dbReference type="InterPro" id="IPR012413">
    <property type="entry name" value="BA14K"/>
</dbReference>
<evidence type="ECO:0000256" key="6">
    <source>
        <dbReference type="ARBA" id="ARBA00025321"/>
    </source>
</evidence>
<evidence type="ECO:0000313" key="8">
    <source>
        <dbReference type="EMBL" id="MBW9063263.1"/>
    </source>
</evidence>
<keyword evidence="7" id="KW-0732">Signal</keyword>
<comment type="subcellular location">
    <subcellularLocation>
        <location evidence="1">Membrane</location>
        <topology evidence="1">Single-pass membrane protein</topology>
    </subcellularLocation>
</comment>
<dbReference type="Proteomes" id="UP000757604">
    <property type="component" value="Unassembled WGS sequence"/>
</dbReference>
<dbReference type="EMBL" id="JAEUAO010000002">
    <property type="protein sequence ID" value="MBW9063263.1"/>
    <property type="molecule type" value="Genomic_DNA"/>
</dbReference>
<feature type="chain" id="PRO_5047173604" description="Lectin-like protein BA14k" evidence="7">
    <location>
        <begin position="26"/>
        <end position="142"/>
    </location>
</feature>
<dbReference type="Pfam" id="PF07886">
    <property type="entry name" value="BA14K"/>
    <property type="match status" value="1"/>
</dbReference>
<comment type="function">
    <text evidence="6">Has immunoglobulin-binding and hemagglutination properties, and can bind to mannose. Essential for virulence. May be involved in LPS biosynthesis or polysaccharide transport.</text>
</comment>
<comment type="similarity">
    <text evidence="2">Belongs to the BA14k family.</text>
</comment>
<dbReference type="RefSeq" id="WP_220371327.1">
    <property type="nucleotide sequence ID" value="NZ_JAEUAO010000002.1"/>
</dbReference>
<feature type="signal peptide" evidence="7">
    <location>
        <begin position="1"/>
        <end position="25"/>
    </location>
</feature>
<sequence length="142" mass="17155">MAGFQNFVIGCAVSVASIVTPLACAQAIPLAVPEVRIDRPTQVQYYRRDYGGYYRDHRPYYGDPGYYRPYNYRPYRPYYRPYYRPNVDVYVTPRPYYRDRYVRRGYSDHVNWCLQRYRSYDPATNRFLSYGGVYKICYSPYR</sequence>
<accession>A0ABS7H7N8</accession>
<comment type="caution">
    <text evidence="8">The sequence shown here is derived from an EMBL/GenBank/DDBJ whole genome shotgun (WGS) entry which is preliminary data.</text>
</comment>
<keyword evidence="5" id="KW-0430">Lectin</keyword>
<organism evidence="8 9">
    <name type="scientific">Rhizobium herbae</name>
    <dbReference type="NCBI Taxonomy" id="508661"/>
    <lineage>
        <taxon>Bacteria</taxon>
        <taxon>Pseudomonadati</taxon>
        <taxon>Pseudomonadota</taxon>
        <taxon>Alphaproteobacteria</taxon>
        <taxon>Hyphomicrobiales</taxon>
        <taxon>Rhizobiaceae</taxon>
        <taxon>Rhizobium/Agrobacterium group</taxon>
        <taxon>Rhizobium</taxon>
    </lineage>
</organism>
<keyword evidence="4" id="KW-0472">Membrane</keyword>
<name>A0ABS7H7N8_9HYPH</name>
<evidence type="ECO:0000256" key="5">
    <source>
        <dbReference type="ARBA" id="ARBA00022734"/>
    </source>
</evidence>
<reference evidence="8 9" key="1">
    <citation type="journal article" date="2021" name="MBio">
        <title>Poor Competitiveness of Bradyrhizobium in Pigeon Pea Root Colonization in Indian Soils.</title>
        <authorList>
            <person name="Chalasani D."/>
            <person name="Basu A."/>
            <person name="Pullabhotla S.V.S.R.N."/>
            <person name="Jorrin B."/>
            <person name="Neal A.L."/>
            <person name="Poole P.S."/>
            <person name="Podile A.R."/>
            <person name="Tkacz A."/>
        </authorList>
    </citation>
    <scope>NUCLEOTIDE SEQUENCE [LARGE SCALE GENOMIC DNA]</scope>
    <source>
        <strain evidence="8 9">HU44</strain>
    </source>
</reference>